<feature type="non-terminal residue" evidence="1">
    <location>
        <position position="1"/>
    </location>
</feature>
<dbReference type="AlphaFoldDB" id="A0A699X4T8"/>
<gene>
    <name evidence="1" type="ORF">Tci_926686</name>
</gene>
<reference evidence="1" key="1">
    <citation type="journal article" date="2019" name="Sci. Rep.">
        <title>Draft genome of Tanacetum cinerariifolium, the natural source of mosquito coil.</title>
        <authorList>
            <person name="Yamashiro T."/>
            <person name="Shiraishi A."/>
            <person name="Satake H."/>
            <person name="Nakayama K."/>
        </authorList>
    </citation>
    <scope>NUCLEOTIDE SEQUENCE</scope>
</reference>
<accession>A0A699X4T8</accession>
<name>A0A699X4T8_TANCI</name>
<protein>
    <submittedName>
        <fullName evidence="1">Uncharacterized protein</fullName>
    </submittedName>
</protein>
<proteinExistence type="predicted"/>
<evidence type="ECO:0000313" key="1">
    <source>
        <dbReference type="EMBL" id="GFD54717.1"/>
    </source>
</evidence>
<organism evidence="1">
    <name type="scientific">Tanacetum cinerariifolium</name>
    <name type="common">Dalmatian daisy</name>
    <name type="synonym">Chrysanthemum cinerariifolium</name>
    <dbReference type="NCBI Taxonomy" id="118510"/>
    <lineage>
        <taxon>Eukaryota</taxon>
        <taxon>Viridiplantae</taxon>
        <taxon>Streptophyta</taxon>
        <taxon>Embryophyta</taxon>
        <taxon>Tracheophyta</taxon>
        <taxon>Spermatophyta</taxon>
        <taxon>Magnoliopsida</taxon>
        <taxon>eudicotyledons</taxon>
        <taxon>Gunneridae</taxon>
        <taxon>Pentapetalae</taxon>
        <taxon>asterids</taxon>
        <taxon>campanulids</taxon>
        <taxon>Asterales</taxon>
        <taxon>Asteraceae</taxon>
        <taxon>Asteroideae</taxon>
        <taxon>Anthemideae</taxon>
        <taxon>Anthemidinae</taxon>
        <taxon>Tanacetum</taxon>
    </lineage>
</organism>
<sequence>ALRPRIFEDAEPAAAFLSGKRRAAARGPAGAGFRPPVSAAARPAVFAAGAGPGWLRAARLPQPHPKVADEN</sequence>
<dbReference type="EMBL" id="BKCJ011809309">
    <property type="protein sequence ID" value="GFD54717.1"/>
    <property type="molecule type" value="Genomic_DNA"/>
</dbReference>
<comment type="caution">
    <text evidence="1">The sequence shown here is derived from an EMBL/GenBank/DDBJ whole genome shotgun (WGS) entry which is preliminary data.</text>
</comment>